<protein>
    <recommendedName>
        <fullName evidence="1">DUF7738 domain-containing protein</fullName>
    </recommendedName>
</protein>
<dbReference type="EMBL" id="SLXM01000002">
    <property type="protein sequence ID" value="TCP26984.1"/>
    <property type="molecule type" value="Genomic_DNA"/>
</dbReference>
<gene>
    <name evidence="2" type="ORF">EV195_102326</name>
</gene>
<dbReference type="AlphaFoldDB" id="A0A4R2NZB5"/>
<name>A0A4R2NZB5_9FLAO</name>
<evidence type="ECO:0000259" key="1">
    <source>
        <dbReference type="Pfam" id="PF24880"/>
    </source>
</evidence>
<sequence>MLKFFKKKKQKEFTINCATDYLKINEYLLDFPCKDSDLLAVFGEPTRKISSSNEYLIWDEYGFLCSVNDNNQIVSLRVYQGTNNPSEYVPQKSFSGKLFLEEDDITFNEFSKIGLGKIAIHRLGSENETRFGFSIGVNNDYKV</sequence>
<dbReference type="Pfam" id="PF24880">
    <property type="entry name" value="DUF7738"/>
    <property type="match status" value="1"/>
</dbReference>
<evidence type="ECO:0000313" key="3">
    <source>
        <dbReference type="Proteomes" id="UP000294564"/>
    </source>
</evidence>
<keyword evidence="3" id="KW-1185">Reference proteome</keyword>
<feature type="domain" description="DUF7738" evidence="1">
    <location>
        <begin position="14"/>
        <end position="113"/>
    </location>
</feature>
<dbReference type="OrthoDB" id="1188491at2"/>
<dbReference type="Proteomes" id="UP000294564">
    <property type="component" value="Unassembled WGS sequence"/>
</dbReference>
<comment type="caution">
    <text evidence="2">The sequence shown here is derived from an EMBL/GenBank/DDBJ whole genome shotgun (WGS) entry which is preliminary data.</text>
</comment>
<dbReference type="InterPro" id="IPR056640">
    <property type="entry name" value="DUF7738"/>
</dbReference>
<evidence type="ECO:0000313" key="2">
    <source>
        <dbReference type="EMBL" id="TCP26984.1"/>
    </source>
</evidence>
<reference evidence="2 3" key="1">
    <citation type="submission" date="2019-03" db="EMBL/GenBank/DDBJ databases">
        <title>Genomic Encyclopedia of Type Strains, Phase IV (KMG-IV): sequencing the most valuable type-strain genomes for metagenomic binning, comparative biology and taxonomic classification.</title>
        <authorList>
            <person name="Goeker M."/>
        </authorList>
    </citation>
    <scope>NUCLEOTIDE SEQUENCE [LARGE SCALE GENOMIC DNA]</scope>
    <source>
        <strain evidence="2 3">DSM 14836</strain>
    </source>
</reference>
<proteinExistence type="predicted"/>
<organism evidence="2 3">
    <name type="scientific">Tenacibaculum skagerrakense</name>
    <dbReference type="NCBI Taxonomy" id="186571"/>
    <lineage>
        <taxon>Bacteria</taxon>
        <taxon>Pseudomonadati</taxon>
        <taxon>Bacteroidota</taxon>
        <taxon>Flavobacteriia</taxon>
        <taxon>Flavobacteriales</taxon>
        <taxon>Flavobacteriaceae</taxon>
        <taxon>Tenacibaculum</taxon>
    </lineage>
</organism>
<dbReference type="RefSeq" id="WP_132793893.1">
    <property type="nucleotide sequence ID" value="NZ_SLXM01000002.1"/>
</dbReference>
<accession>A0A4R2NZB5</accession>